<sequence>MLRVFRGYIKTLRQYAAAPKTQYEYKHYGIFLVMTALIVFFIWGGMYLCYEM</sequence>
<dbReference type="EMBL" id="AGCJ01000044">
    <property type="protein sequence ID" value="EHM40619.1"/>
    <property type="molecule type" value="Genomic_DNA"/>
</dbReference>
<name>G9YHR3_9FIRM</name>
<reference evidence="2 3" key="1">
    <citation type="submission" date="2011-08" db="EMBL/GenBank/DDBJ databases">
        <authorList>
            <person name="Weinstock G."/>
            <person name="Sodergren E."/>
            <person name="Clifton S."/>
            <person name="Fulton L."/>
            <person name="Fulton B."/>
            <person name="Courtney L."/>
            <person name="Fronick C."/>
            <person name="Harrison M."/>
            <person name="Strong C."/>
            <person name="Farmer C."/>
            <person name="Delahaunty K."/>
            <person name="Markovic C."/>
            <person name="Hall O."/>
            <person name="Minx P."/>
            <person name="Tomlinson C."/>
            <person name="Mitreva M."/>
            <person name="Hou S."/>
            <person name="Chen J."/>
            <person name="Wollam A."/>
            <person name="Pepin K.H."/>
            <person name="Johnson M."/>
            <person name="Bhonagiri V."/>
            <person name="Zhang X."/>
            <person name="Suruliraj S."/>
            <person name="Warren W."/>
            <person name="Chinwalla A."/>
            <person name="Mardis E.R."/>
            <person name="Wilson R.K."/>
        </authorList>
    </citation>
    <scope>NUCLEOTIDE SEQUENCE [LARGE SCALE GENOMIC DNA]</scope>
    <source>
        <strain evidence="2 3">F0357</strain>
    </source>
</reference>
<dbReference type="AlphaFoldDB" id="G9YHR3"/>
<organism evidence="2 3">
    <name type="scientific">Anaeroglobus geminatus F0357</name>
    <dbReference type="NCBI Taxonomy" id="861450"/>
    <lineage>
        <taxon>Bacteria</taxon>
        <taxon>Bacillati</taxon>
        <taxon>Bacillota</taxon>
        <taxon>Negativicutes</taxon>
        <taxon>Veillonellales</taxon>
        <taxon>Veillonellaceae</taxon>
        <taxon>Anaeroglobus</taxon>
    </lineage>
</organism>
<proteinExistence type="predicted"/>
<dbReference type="Proteomes" id="UP000005481">
    <property type="component" value="Unassembled WGS sequence"/>
</dbReference>
<feature type="transmembrane region" description="Helical" evidence="1">
    <location>
        <begin position="28"/>
        <end position="50"/>
    </location>
</feature>
<keyword evidence="1" id="KW-0812">Transmembrane</keyword>
<gene>
    <name evidence="2" type="ORF">HMPREF0080_01197</name>
</gene>
<keyword evidence="3" id="KW-1185">Reference proteome</keyword>
<accession>G9YHR3</accession>
<evidence type="ECO:0000256" key="1">
    <source>
        <dbReference type="SAM" id="Phobius"/>
    </source>
</evidence>
<dbReference type="eggNOG" id="ENOG502ZSNQ">
    <property type="taxonomic scope" value="Bacteria"/>
</dbReference>
<protein>
    <submittedName>
        <fullName evidence="2">Uncharacterized protein</fullName>
    </submittedName>
</protein>
<dbReference type="RefSeq" id="WP_006790173.1">
    <property type="nucleotide sequence ID" value="NZ_JH417588.1"/>
</dbReference>
<dbReference type="HOGENOM" id="CLU_3076145_0_0_9"/>
<keyword evidence="1" id="KW-0472">Membrane</keyword>
<comment type="caution">
    <text evidence="2">The sequence shown here is derived from an EMBL/GenBank/DDBJ whole genome shotgun (WGS) entry which is preliminary data.</text>
</comment>
<keyword evidence="1" id="KW-1133">Transmembrane helix</keyword>
<dbReference type="STRING" id="861450.HMPREF0080_01197"/>
<evidence type="ECO:0000313" key="3">
    <source>
        <dbReference type="Proteomes" id="UP000005481"/>
    </source>
</evidence>
<evidence type="ECO:0000313" key="2">
    <source>
        <dbReference type="EMBL" id="EHM40619.1"/>
    </source>
</evidence>